<dbReference type="GO" id="GO:0016987">
    <property type="term" value="F:sigma factor activity"/>
    <property type="evidence" value="ECO:0007669"/>
    <property type="project" value="UniProtKB-KW"/>
</dbReference>
<feature type="domain" description="TonB C-terminal" evidence="11">
    <location>
        <begin position="335"/>
        <end position="430"/>
    </location>
</feature>
<dbReference type="GO" id="GO:0055085">
    <property type="term" value="P:transmembrane transport"/>
    <property type="evidence" value="ECO:0007669"/>
    <property type="project" value="InterPro"/>
</dbReference>
<evidence type="ECO:0000256" key="9">
    <source>
        <dbReference type="ARBA" id="ARBA00023163"/>
    </source>
</evidence>
<keyword evidence="4" id="KW-1133">Transmembrane helix</keyword>
<dbReference type="CDD" id="cd06171">
    <property type="entry name" value="Sigma70_r4"/>
    <property type="match status" value="1"/>
</dbReference>
<evidence type="ECO:0000256" key="1">
    <source>
        <dbReference type="ARBA" id="ARBA00004167"/>
    </source>
</evidence>
<dbReference type="GO" id="GO:0006352">
    <property type="term" value="P:DNA-templated transcription initiation"/>
    <property type="evidence" value="ECO:0007669"/>
    <property type="project" value="InterPro"/>
</dbReference>
<dbReference type="InterPro" id="IPR014284">
    <property type="entry name" value="RNA_pol_sigma-70_dom"/>
</dbReference>
<name>A0AAF0CLU7_9BACT</name>
<evidence type="ECO:0000259" key="11">
    <source>
        <dbReference type="PROSITE" id="PS52015"/>
    </source>
</evidence>
<dbReference type="Gene3D" id="1.10.10.10">
    <property type="entry name" value="Winged helix-like DNA-binding domain superfamily/Winged helix DNA-binding domain"/>
    <property type="match status" value="1"/>
</dbReference>
<dbReference type="SUPFAM" id="SSF88946">
    <property type="entry name" value="Sigma2 domain of RNA polymerase sigma factors"/>
    <property type="match status" value="1"/>
</dbReference>
<dbReference type="GO" id="GO:0016020">
    <property type="term" value="C:membrane"/>
    <property type="evidence" value="ECO:0007669"/>
    <property type="project" value="UniProtKB-SubCell"/>
</dbReference>
<evidence type="ECO:0000256" key="2">
    <source>
        <dbReference type="ARBA" id="ARBA00010641"/>
    </source>
</evidence>
<keyword evidence="5" id="KW-0805">Transcription regulation</keyword>
<dbReference type="InterPro" id="IPR039425">
    <property type="entry name" value="RNA_pol_sigma-70-like"/>
</dbReference>
<dbReference type="EMBL" id="CP119075">
    <property type="protein sequence ID" value="WED63258.1"/>
    <property type="molecule type" value="Genomic_DNA"/>
</dbReference>
<dbReference type="Pfam" id="PF03544">
    <property type="entry name" value="TonB_C"/>
    <property type="match status" value="1"/>
</dbReference>
<dbReference type="InterPro" id="IPR007627">
    <property type="entry name" value="RNA_pol_sigma70_r2"/>
</dbReference>
<dbReference type="InterPro" id="IPR013325">
    <property type="entry name" value="RNA_pol_sigma_r2"/>
</dbReference>
<dbReference type="InterPro" id="IPR013249">
    <property type="entry name" value="RNA_pol_sigma70_r4_t2"/>
</dbReference>
<dbReference type="GO" id="GO:0003677">
    <property type="term" value="F:DNA binding"/>
    <property type="evidence" value="ECO:0007669"/>
    <property type="project" value="UniProtKB-KW"/>
</dbReference>
<comment type="subcellular location">
    <subcellularLocation>
        <location evidence="1">Membrane</location>
        <topology evidence="1">Single-pass membrane protein</topology>
    </subcellularLocation>
</comment>
<dbReference type="Gene3D" id="1.10.1740.10">
    <property type="match status" value="1"/>
</dbReference>
<keyword evidence="8" id="KW-0472">Membrane</keyword>
<evidence type="ECO:0000256" key="7">
    <source>
        <dbReference type="ARBA" id="ARBA00023125"/>
    </source>
</evidence>
<dbReference type="PANTHER" id="PTHR43133">
    <property type="entry name" value="RNA POLYMERASE ECF-TYPE SIGMA FACTO"/>
    <property type="match status" value="1"/>
</dbReference>
<organism evidence="12 13">
    <name type="scientific">Synoicihabitans lomoniglobus</name>
    <dbReference type="NCBI Taxonomy" id="2909285"/>
    <lineage>
        <taxon>Bacteria</taxon>
        <taxon>Pseudomonadati</taxon>
        <taxon>Verrucomicrobiota</taxon>
        <taxon>Opitutia</taxon>
        <taxon>Opitutales</taxon>
        <taxon>Opitutaceae</taxon>
        <taxon>Synoicihabitans</taxon>
    </lineage>
</organism>
<dbReference type="SUPFAM" id="SSF88659">
    <property type="entry name" value="Sigma3 and sigma4 domains of RNA polymerase sigma factors"/>
    <property type="match status" value="1"/>
</dbReference>
<dbReference type="AlphaFoldDB" id="A0AAF0CLU7"/>
<evidence type="ECO:0000256" key="8">
    <source>
        <dbReference type="ARBA" id="ARBA00023136"/>
    </source>
</evidence>
<keyword evidence="3" id="KW-0812">Transmembrane</keyword>
<dbReference type="InterPro" id="IPR013324">
    <property type="entry name" value="RNA_pol_sigma_r3/r4-like"/>
</dbReference>
<evidence type="ECO:0000256" key="5">
    <source>
        <dbReference type="ARBA" id="ARBA00023015"/>
    </source>
</evidence>
<keyword evidence="6" id="KW-0731">Sigma factor</keyword>
<comment type="similarity">
    <text evidence="2">Belongs to the sigma-70 factor family. ECF subfamily.</text>
</comment>
<keyword evidence="13" id="KW-1185">Reference proteome</keyword>
<dbReference type="Gene3D" id="3.30.1150.10">
    <property type="match status" value="1"/>
</dbReference>
<keyword evidence="7" id="KW-0238">DNA-binding</keyword>
<dbReference type="KEGG" id="slom:PXH66_13050"/>
<dbReference type="NCBIfam" id="TIGR02937">
    <property type="entry name" value="sigma70-ECF"/>
    <property type="match status" value="1"/>
</dbReference>
<dbReference type="RefSeq" id="WP_330932033.1">
    <property type="nucleotide sequence ID" value="NZ_CP119075.1"/>
</dbReference>
<sequence>MEDDAQLLHRFSVHRDQTAFATLVRRHLDWVYSAAVRQLNGDTHLARDATQLVFTALARHAAKLATHPRLSGWLFTTTRFTTAKLIRTEHRRRVREAASAMSELTSDHDANHADWSRLQPIVDAALAELSDDDRDAVILRFFENQDYTTIGARFTVSPNAARMRVERALDKLNTVLSRRGISSTGAALGAVLGTHALTAAPAGLAGTITTTAIAGSGLAATTTLSVITMLKAPLIATTIVLATGGALLSFENQPPENRRDSSATPPRPPPALSDTATPVSIEPTPNSVPPVTDADYASLQHEVTTLQSRLAALDQEAVTKLPRVAPPGKVYSISELDVVPKPDMRVRPAYPKSLRDEGVEGQAVIAITIDAAGEVRDLETLSATHEAFAEAALAAVVGWTFQPGERAGLPVNARVNIPIKFTTSSESSPVDDWF</sequence>
<dbReference type="InterPro" id="IPR036388">
    <property type="entry name" value="WH-like_DNA-bd_sf"/>
</dbReference>
<feature type="region of interest" description="Disordered" evidence="10">
    <location>
        <begin position="251"/>
        <end position="293"/>
    </location>
</feature>
<keyword evidence="9" id="KW-0804">Transcription</keyword>
<evidence type="ECO:0000313" key="12">
    <source>
        <dbReference type="EMBL" id="WED63258.1"/>
    </source>
</evidence>
<reference evidence="12" key="1">
    <citation type="submission" date="2023-03" db="EMBL/GenBank/DDBJ databases">
        <title>Lomoglobus Profundus gen. nov., sp. nov., a novel member of the phylum Verrucomicrobia, isolated from deep-marine sediment of South China Sea.</title>
        <authorList>
            <person name="Ahmad T."/>
            <person name="Ishaq S.E."/>
            <person name="Wang F."/>
        </authorList>
    </citation>
    <scope>NUCLEOTIDE SEQUENCE</scope>
    <source>
        <strain evidence="12">LMO-M01</strain>
    </source>
</reference>
<dbReference type="NCBIfam" id="TIGR01352">
    <property type="entry name" value="tonB_Cterm"/>
    <property type="match status" value="1"/>
</dbReference>
<dbReference type="InterPro" id="IPR006260">
    <property type="entry name" value="TonB/TolA_C"/>
</dbReference>
<dbReference type="PANTHER" id="PTHR43133:SF8">
    <property type="entry name" value="RNA POLYMERASE SIGMA FACTOR HI_1459-RELATED"/>
    <property type="match status" value="1"/>
</dbReference>
<proteinExistence type="inferred from homology"/>
<evidence type="ECO:0000256" key="4">
    <source>
        <dbReference type="ARBA" id="ARBA00022989"/>
    </source>
</evidence>
<protein>
    <submittedName>
        <fullName evidence="12">TonB family protein</fullName>
    </submittedName>
</protein>
<dbReference type="Proteomes" id="UP001218638">
    <property type="component" value="Chromosome"/>
</dbReference>
<dbReference type="PROSITE" id="PS52015">
    <property type="entry name" value="TONB_CTD"/>
    <property type="match status" value="1"/>
</dbReference>
<evidence type="ECO:0000313" key="13">
    <source>
        <dbReference type="Proteomes" id="UP001218638"/>
    </source>
</evidence>
<accession>A0AAF0CLU7</accession>
<dbReference type="Pfam" id="PF04542">
    <property type="entry name" value="Sigma70_r2"/>
    <property type="match status" value="1"/>
</dbReference>
<evidence type="ECO:0000256" key="10">
    <source>
        <dbReference type="SAM" id="MobiDB-lite"/>
    </source>
</evidence>
<dbReference type="Pfam" id="PF08281">
    <property type="entry name" value="Sigma70_r4_2"/>
    <property type="match status" value="1"/>
</dbReference>
<evidence type="ECO:0000256" key="3">
    <source>
        <dbReference type="ARBA" id="ARBA00022692"/>
    </source>
</evidence>
<evidence type="ECO:0000256" key="6">
    <source>
        <dbReference type="ARBA" id="ARBA00023082"/>
    </source>
</evidence>
<dbReference type="SUPFAM" id="SSF74653">
    <property type="entry name" value="TolA/TonB C-terminal domain"/>
    <property type="match status" value="1"/>
</dbReference>
<dbReference type="InterPro" id="IPR037682">
    <property type="entry name" value="TonB_C"/>
</dbReference>
<gene>
    <name evidence="12" type="ORF">PXH66_13050</name>
</gene>